<evidence type="ECO:0000256" key="6">
    <source>
        <dbReference type="ARBA" id="ARBA00022840"/>
    </source>
</evidence>
<reference evidence="12" key="1">
    <citation type="journal article" date="2020" name="mSystems">
        <title>Genome- and Community-Level Interaction Insights into Carbon Utilization and Element Cycling Functions of Hydrothermarchaeota in Hydrothermal Sediment.</title>
        <authorList>
            <person name="Zhou Z."/>
            <person name="Liu Y."/>
            <person name="Xu W."/>
            <person name="Pan J."/>
            <person name="Luo Z.H."/>
            <person name="Li M."/>
        </authorList>
    </citation>
    <scope>NUCLEOTIDE SEQUENCE [LARGE SCALE GENOMIC DNA]</scope>
    <source>
        <strain evidence="12">SpSt-143</strain>
    </source>
</reference>
<evidence type="ECO:0000256" key="3">
    <source>
        <dbReference type="ARBA" id="ARBA00021315"/>
    </source>
</evidence>
<dbReference type="InterPro" id="IPR004604">
    <property type="entry name" value="DNA_recomb/repair_RecN"/>
</dbReference>
<dbReference type="PIRSF" id="PIRSF003128">
    <property type="entry name" value="RecN"/>
    <property type="match status" value="1"/>
</dbReference>
<feature type="coiled-coil region" evidence="10">
    <location>
        <begin position="165"/>
        <end position="226"/>
    </location>
</feature>
<dbReference type="PANTHER" id="PTHR11059">
    <property type="entry name" value="DNA REPAIR PROTEIN RECN"/>
    <property type="match status" value="1"/>
</dbReference>
<keyword evidence="5 9" id="KW-0227">DNA damage</keyword>
<feature type="domain" description="RecF/RecN/SMC N-terminal" evidence="11">
    <location>
        <begin position="3"/>
        <end position="512"/>
    </location>
</feature>
<dbReference type="Pfam" id="PF02463">
    <property type="entry name" value="SMC_N"/>
    <property type="match status" value="1"/>
</dbReference>
<dbReference type="GO" id="GO:0043590">
    <property type="term" value="C:bacterial nucleoid"/>
    <property type="evidence" value="ECO:0007669"/>
    <property type="project" value="TreeGrafter"/>
</dbReference>
<evidence type="ECO:0000256" key="9">
    <source>
        <dbReference type="PIRNR" id="PIRNR003128"/>
    </source>
</evidence>
<dbReference type="GO" id="GO:0006281">
    <property type="term" value="P:DNA repair"/>
    <property type="evidence" value="ECO:0007669"/>
    <property type="project" value="UniProtKB-KW"/>
</dbReference>
<keyword evidence="6" id="KW-0067">ATP-binding</keyword>
<dbReference type="InterPro" id="IPR003395">
    <property type="entry name" value="RecF/RecN/SMC_N"/>
</dbReference>
<dbReference type="Gene3D" id="3.40.50.300">
    <property type="entry name" value="P-loop containing nucleotide triphosphate hydrolases"/>
    <property type="match status" value="2"/>
</dbReference>
<dbReference type="InterPro" id="IPR027417">
    <property type="entry name" value="P-loop_NTPase"/>
</dbReference>
<comment type="function">
    <text evidence="1 9">May be involved in recombinational repair of damaged DNA.</text>
</comment>
<dbReference type="CDD" id="cd03241">
    <property type="entry name" value="ABC_RecN"/>
    <property type="match status" value="2"/>
</dbReference>
<proteinExistence type="inferred from homology"/>
<evidence type="ECO:0000259" key="11">
    <source>
        <dbReference type="Pfam" id="PF02463"/>
    </source>
</evidence>
<keyword evidence="10" id="KW-0175">Coiled coil</keyword>
<dbReference type="EMBL" id="DSGB01000004">
    <property type="protein sequence ID" value="HER95835.1"/>
    <property type="molecule type" value="Genomic_DNA"/>
</dbReference>
<evidence type="ECO:0000256" key="5">
    <source>
        <dbReference type="ARBA" id="ARBA00022763"/>
    </source>
</evidence>
<dbReference type="GO" id="GO:0009432">
    <property type="term" value="P:SOS response"/>
    <property type="evidence" value="ECO:0007669"/>
    <property type="project" value="TreeGrafter"/>
</dbReference>
<protein>
    <recommendedName>
        <fullName evidence="3 9">DNA repair protein RecN</fullName>
    </recommendedName>
    <alternativeName>
        <fullName evidence="8 9">Recombination protein N</fullName>
    </alternativeName>
</protein>
<dbReference type="FunFam" id="3.40.50.300:FF:000319">
    <property type="entry name" value="DNA repair protein RecN"/>
    <property type="match status" value="1"/>
</dbReference>
<keyword evidence="4" id="KW-0547">Nucleotide-binding</keyword>
<gene>
    <name evidence="12" type="primary">recN</name>
    <name evidence="12" type="ORF">ENO59_04885</name>
</gene>
<evidence type="ECO:0000256" key="1">
    <source>
        <dbReference type="ARBA" id="ARBA00003618"/>
    </source>
</evidence>
<dbReference type="FunFam" id="3.40.50.300:FF:000356">
    <property type="entry name" value="DNA repair protein RecN"/>
    <property type="match status" value="1"/>
</dbReference>
<dbReference type="GO" id="GO:0006310">
    <property type="term" value="P:DNA recombination"/>
    <property type="evidence" value="ECO:0007669"/>
    <property type="project" value="InterPro"/>
</dbReference>
<accession>A0A7V2B040</accession>
<evidence type="ECO:0000256" key="7">
    <source>
        <dbReference type="ARBA" id="ARBA00023204"/>
    </source>
</evidence>
<keyword evidence="7 9" id="KW-0234">DNA repair</keyword>
<evidence type="ECO:0000256" key="2">
    <source>
        <dbReference type="ARBA" id="ARBA00009441"/>
    </source>
</evidence>
<dbReference type="AlphaFoldDB" id="A0A7V2B040"/>
<evidence type="ECO:0000256" key="8">
    <source>
        <dbReference type="ARBA" id="ARBA00033408"/>
    </source>
</evidence>
<evidence type="ECO:0000313" key="12">
    <source>
        <dbReference type="EMBL" id="HER95835.1"/>
    </source>
</evidence>
<comment type="similarity">
    <text evidence="2 9">Belongs to the RecN family.</text>
</comment>
<organism evidence="12">
    <name type="scientific">Rhodothermus marinus</name>
    <name type="common">Rhodothermus obamensis</name>
    <dbReference type="NCBI Taxonomy" id="29549"/>
    <lineage>
        <taxon>Bacteria</taxon>
        <taxon>Pseudomonadati</taxon>
        <taxon>Rhodothermota</taxon>
        <taxon>Rhodothermia</taxon>
        <taxon>Rhodothermales</taxon>
        <taxon>Rhodothermaceae</taxon>
        <taxon>Rhodothermus</taxon>
    </lineage>
</organism>
<dbReference type="PANTHER" id="PTHR11059:SF0">
    <property type="entry name" value="DNA REPAIR PROTEIN RECN"/>
    <property type="match status" value="1"/>
</dbReference>
<dbReference type="GO" id="GO:0005524">
    <property type="term" value="F:ATP binding"/>
    <property type="evidence" value="ECO:0007669"/>
    <property type="project" value="UniProtKB-KW"/>
</dbReference>
<evidence type="ECO:0000256" key="4">
    <source>
        <dbReference type="ARBA" id="ARBA00022741"/>
    </source>
</evidence>
<comment type="caution">
    <text evidence="12">The sequence shown here is derived from an EMBL/GenBank/DDBJ whole genome shotgun (WGS) entry which is preliminary data.</text>
</comment>
<dbReference type="SUPFAM" id="SSF52540">
    <property type="entry name" value="P-loop containing nucleoside triphosphate hydrolases"/>
    <property type="match status" value="2"/>
</dbReference>
<name>A0A7V2B040_RHOMR</name>
<sequence length="578" mass="65318">MLRTLYIRDYALIEELEVEFGSGLNILTGETGAGKSILIGALKMILGERADTDMIRSGARKAIVEGIFDEADTPRLKALLEANAIEPLPQLIVRREIMAGQSRAFINDTPASVQLLRDVAALLIDLHGQHEHQSLLRTETHLELLDNFGSLGGLRETYQRHYETVARLMRERETLMARRRELQEQKERYAFEIEEIDRVRPQEGEEEALEAELRILENAEHLYEATARLYEMLYESENAVHDQLVLARNELQDLVRIDRSFEEALEEIRSAQISVAEIAKFLQDYNARIEFNPERLEAIRSRLVELELLKRKYGGTLEAVLAHRAEIGRQYALAVDFEGALERLDQQLGEALQNLAAAAQRLSVKRHEVAERIERAIEAELAVLGMPAAQFEVRFTRRADPEGWIMLPVPGREPERYAAFATGMDQVEFYLTTNPGEPLRPLVRVASGGEVSRIMLALKTILAKSDRLPILVFDEIDTGISGAIAHRVGERLHELANYHQIIAITHLPQIAAFGDVHFLVEKILEAGRAKTRIRRLSDEERAHQVAALMSGAAVTEAALESARELIRQVAPREPQRTV</sequence>
<dbReference type="NCBIfam" id="TIGR00634">
    <property type="entry name" value="recN"/>
    <property type="match status" value="1"/>
</dbReference>
<evidence type="ECO:0000256" key="10">
    <source>
        <dbReference type="SAM" id="Coils"/>
    </source>
</evidence>